<evidence type="ECO:0000259" key="5">
    <source>
        <dbReference type="Pfam" id="PF02384"/>
    </source>
</evidence>
<dbReference type="REBASE" id="714485">
    <property type="entry name" value="S.Hbr392ORF18200P"/>
</dbReference>
<dbReference type="GO" id="GO:0003677">
    <property type="term" value="F:DNA binding"/>
    <property type="evidence" value="ECO:0007669"/>
    <property type="project" value="UniProtKB-KW"/>
</dbReference>
<dbReference type="GO" id="GO:0032259">
    <property type="term" value="P:methylation"/>
    <property type="evidence" value="ECO:0007669"/>
    <property type="project" value="UniProtKB-KW"/>
</dbReference>
<organism evidence="6 7">
    <name type="scientific">Halotia branconii CENA392</name>
    <dbReference type="NCBI Taxonomy" id="1539056"/>
    <lineage>
        <taxon>Bacteria</taxon>
        <taxon>Bacillati</taxon>
        <taxon>Cyanobacteriota</taxon>
        <taxon>Cyanophyceae</taxon>
        <taxon>Nostocales</taxon>
        <taxon>Nodulariaceae</taxon>
        <taxon>Halotia</taxon>
    </lineage>
</organism>
<feature type="domain" description="DNA methylase adenine-specific" evidence="5">
    <location>
        <begin position="1"/>
        <end position="131"/>
    </location>
</feature>
<dbReference type="GO" id="GO:0008170">
    <property type="term" value="F:N-methyltransferase activity"/>
    <property type="evidence" value="ECO:0007669"/>
    <property type="project" value="InterPro"/>
</dbReference>
<evidence type="ECO:0000256" key="2">
    <source>
        <dbReference type="ARBA" id="ARBA00022747"/>
    </source>
</evidence>
<dbReference type="Gene3D" id="3.90.220.20">
    <property type="entry name" value="DNA methylase specificity domains"/>
    <property type="match status" value="2"/>
</dbReference>
<evidence type="ECO:0000259" key="4">
    <source>
        <dbReference type="Pfam" id="PF01420"/>
    </source>
</evidence>
<dbReference type="InterPro" id="IPR052021">
    <property type="entry name" value="Type-I_RS_S_subunit"/>
</dbReference>
<dbReference type="Proteomes" id="UP001223520">
    <property type="component" value="Chromosome"/>
</dbReference>
<reference evidence="6 7" key="1">
    <citation type="journal article" date="2023" name="Limnol Oceanogr Lett">
        <title>Environmental adaptations by the intertidal Antarctic cyanobacterium Halotia branconii CENA392 as revealed using long-read genome sequencing.</title>
        <authorList>
            <person name="Dextro R.B."/>
            <person name="Delbaje E."/>
            <person name="Freitas P.N.N."/>
            <person name="Geraldes V."/>
            <person name="Pinto E."/>
            <person name="Long P.F."/>
            <person name="Fiore M.F."/>
        </authorList>
    </citation>
    <scope>NUCLEOTIDE SEQUENCE [LARGE SCALE GENOMIC DNA]</scope>
    <source>
        <strain evidence="6 7">CENA392</strain>
    </source>
</reference>
<sequence>MANPPFAGDIKEPRMIARYDLAKKPDGKWQSKVGRDILFIERNLDFLKPGGRMAIVLPQGRFNNSSDKNIRDFIAERCRILAVVGLHGNTFKPHTGTKTSVLFVQKWNDDPKAGALCPRKDDYNIFFATMRKSGKDNSGDKIWRKISSSAAAPPNDELSDLMPPSPVQRVVGVESDFLRDNHEHLVVDHDLYNHEGKTEDGIAEAFIEFAKKENFSFFELSPSVAPFDAVKYQQLMDGLEAVELSLKEALKENISFRVDSDFFKKQYLQEYFQRNKFENIILGDIAFITDGQHGYHEVDETSNISHITAKNTKNWFTDKIGADGLAQWVDDKNKRSSLQENDILLANRGTIGCCSIVKSDILPANIDQDIARIAIISNSPILPEYLLAYLNSNIGYDWVIRNSSGMVQQGLPLNKVRLIPIPFLNIKFQLRIKSLIDLSWETKELSKDIYQQAEDLLLSELGLQNWQSTEETIAVKSFAESFLSSERLDAEYYQPKYDQAEEAIKNCGFSSQNLGSLIEPIQNGFDYREYNEEGTPYIRVGDVKNGQINFDSAVKIPITMADVDKPVGLQIGDILFTRKGSFGNSAVVTELEVNGIISSEIMLLRLTSVSRQKVLPEYVSLFLNSKFGYLQVERRVHGVAYYSISQPDLANLLIPILPKLQQQKIVEKINSSFSLKLKSKQLLEIAKTRVEQAIETDEATATTWINQQLEALGINLTTTT</sequence>
<dbReference type="KEGG" id="hbq:QI031_18195"/>
<keyword evidence="6" id="KW-0808">Transferase</keyword>
<feature type="domain" description="Type I restriction modification DNA specificity" evidence="4">
    <location>
        <begin position="529"/>
        <end position="681"/>
    </location>
</feature>
<keyword evidence="7" id="KW-1185">Reference proteome</keyword>
<dbReference type="InterPro" id="IPR029063">
    <property type="entry name" value="SAM-dependent_MTases_sf"/>
</dbReference>
<accession>A0AAJ6NNN5</accession>
<evidence type="ECO:0000313" key="7">
    <source>
        <dbReference type="Proteomes" id="UP001223520"/>
    </source>
</evidence>
<dbReference type="InterPro" id="IPR003356">
    <property type="entry name" value="DNA_methylase_A-5"/>
</dbReference>
<keyword evidence="3" id="KW-0238">DNA-binding</keyword>
<dbReference type="Pfam" id="PF01420">
    <property type="entry name" value="Methylase_S"/>
    <property type="match status" value="1"/>
</dbReference>
<dbReference type="EMBL" id="CP124543">
    <property type="protein sequence ID" value="WGV23738.1"/>
    <property type="molecule type" value="Genomic_DNA"/>
</dbReference>
<dbReference type="AlphaFoldDB" id="A0AAJ6NNN5"/>
<proteinExistence type="inferred from homology"/>
<keyword evidence="6" id="KW-0489">Methyltransferase</keyword>
<evidence type="ECO:0000313" key="6">
    <source>
        <dbReference type="EMBL" id="WGV23738.1"/>
    </source>
</evidence>
<keyword evidence="2" id="KW-0680">Restriction system</keyword>
<name>A0AAJ6NNN5_9CYAN</name>
<dbReference type="PANTHER" id="PTHR30408">
    <property type="entry name" value="TYPE-1 RESTRICTION ENZYME ECOKI SPECIFICITY PROTEIN"/>
    <property type="match status" value="1"/>
</dbReference>
<gene>
    <name evidence="6" type="ORF">QI031_18195</name>
</gene>
<comment type="similarity">
    <text evidence="1">Belongs to the type-I restriction system S methylase family.</text>
</comment>
<dbReference type="Pfam" id="PF02384">
    <property type="entry name" value="N6_Mtase"/>
    <property type="match status" value="1"/>
</dbReference>
<dbReference type="InterPro" id="IPR000055">
    <property type="entry name" value="Restrct_endonuc_typeI_TRD"/>
</dbReference>
<dbReference type="SUPFAM" id="SSF53335">
    <property type="entry name" value="S-adenosyl-L-methionine-dependent methyltransferases"/>
    <property type="match status" value="1"/>
</dbReference>
<evidence type="ECO:0000256" key="3">
    <source>
        <dbReference type="ARBA" id="ARBA00023125"/>
    </source>
</evidence>
<dbReference type="SUPFAM" id="SSF116734">
    <property type="entry name" value="DNA methylase specificity domain"/>
    <property type="match status" value="2"/>
</dbReference>
<evidence type="ECO:0000256" key="1">
    <source>
        <dbReference type="ARBA" id="ARBA00010923"/>
    </source>
</evidence>
<protein>
    <submittedName>
        <fullName evidence="6">N-6 DNA methylase</fullName>
    </submittedName>
</protein>
<dbReference type="PANTHER" id="PTHR30408:SF12">
    <property type="entry name" value="TYPE I RESTRICTION ENZYME MJAVIII SPECIFICITY SUBUNIT"/>
    <property type="match status" value="1"/>
</dbReference>
<dbReference type="GO" id="GO:0009307">
    <property type="term" value="P:DNA restriction-modification system"/>
    <property type="evidence" value="ECO:0007669"/>
    <property type="project" value="UniProtKB-KW"/>
</dbReference>
<dbReference type="InterPro" id="IPR044946">
    <property type="entry name" value="Restrct_endonuc_typeI_TRD_sf"/>
</dbReference>
<dbReference type="Gene3D" id="3.40.50.150">
    <property type="entry name" value="Vaccinia Virus protein VP39"/>
    <property type="match status" value="1"/>
</dbReference>
<dbReference type="RefSeq" id="WP_281481068.1">
    <property type="nucleotide sequence ID" value="NZ_CP124543.1"/>
</dbReference>